<comment type="caution">
    <text evidence="14">The sequence shown here is derived from an EMBL/GenBank/DDBJ whole genome shotgun (WGS) entry which is preliminary data.</text>
</comment>
<dbReference type="Pfam" id="PF05485">
    <property type="entry name" value="THAP"/>
    <property type="match status" value="1"/>
</dbReference>
<evidence type="ECO:0000256" key="3">
    <source>
        <dbReference type="ARBA" id="ARBA00022723"/>
    </source>
</evidence>
<reference evidence="15" key="1">
    <citation type="submission" date="2023-01" db="EMBL/GenBank/DDBJ databases">
        <title>Key to firefly adult light organ development and bioluminescence: homeobox transcription factors regulate luciferase expression and transportation to peroxisome.</title>
        <authorList>
            <person name="Fu X."/>
        </authorList>
    </citation>
    <scope>NUCLEOTIDE SEQUENCE [LARGE SCALE GENOMIC DNA]</scope>
</reference>
<dbReference type="GO" id="GO:0008270">
    <property type="term" value="F:zinc ion binding"/>
    <property type="evidence" value="ECO:0007669"/>
    <property type="project" value="UniProtKB-KW"/>
</dbReference>
<keyword evidence="5" id="KW-0862">Zinc</keyword>
<name>A0AAN7SGZ6_9COLE</name>
<evidence type="ECO:0000256" key="5">
    <source>
        <dbReference type="ARBA" id="ARBA00022833"/>
    </source>
</evidence>
<evidence type="ECO:0000256" key="4">
    <source>
        <dbReference type="ARBA" id="ARBA00022771"/>
    </source>
</evidence>
<evidence type="ECO:0000256" key="6">
    <source>
        <dbReference type="ARBA" id="ARBA00023015"/>
    </source>
</evidence>
<dbReference type="GO" id="GO:0043565">
    <property type="term" value="F:sequence-specific DNA binding"/>
    <property type="evidence" value="ECO:0007669"/>
    <property type="project" value="InterPro"/>
</dbReference>
<keyword evidence="10" id="KW-0539">Nucleus</keyword>
<dbReference type="PROSITE" id="PS50950">
    <property type="entry name" value="ZF_THAP"/>
    <property type="match status" value="1"/>
</dbReference>
<proteinExistence type="inferred from homology"/>
<keyword evidence="11" id="KW-0131">Cell cycle</keyword>
<evidence type="ECO:0000259" key="13">
    <source>
        <dbReference type="PROSITE" id="PS50950"/>
    </source>
</evidence>
<dbReference type="InterPro" id="IPR006612">
    <property type="entry name" value="THAP_Znf"/>
</dbReference>
<evidence type="ECO:0000256" key="1">
    <source>
        <dbReference type="ARBA" id="ARBA00004642"/>
    </source>
</evidence>
<keyword evidence="7" id="KW-0175">Coiled coil</keyword>
<keyword evidence="15" id="KW-1185">Reference proteome</keyword>
<dbReference type="PANTHER" id="PTHR46600:SF1">
    <property type="entry name" value="THAP DOMAIN-CONTAINING PROTEIN 1"/>
    <property type="match status" value="1"/>
</dbReference>
<keyword evidence="8 12" id="KW-0238">DNA-binding</keyword>
<dbReference type="Proteomes" id="UP001353858">
    <property type="component" value="Unassembled WGS sequence"/>
</dbReference>
<feature type="domain" description="THAP-type" evidence="13">
    <location>
        <begin position="1"/>
        <end position="93"/>
    </location>
</feature>
<gene>
    <name evidence="14" type="ORF">RN001_008648</name>
</gene>
<dbReference type="GO" id="GO:0005654">
    <property type="term" value="C:nucleoplasm"/>
    <property type="evidence" value="ECO:0007669"/>
    <property type="project" value="UniProtKB-SubCell"/>
</dbReference>
<evidence type="ECO:0000256" key="7">
    <source>
        <dbReference type="ARBA" id="ARBA00023054"/>
    </source>
</evidence>
<keyword evidence="6" id="KW-0805">Transcription regulation</keyword>
<keyword evidence="4 12" id="KW-0863">Zinc-finger</keyword>
<dbReference type="AlphaFoldDB" id="A0AAN7SGZ6"/>
<accession>A0AAN7SGZ6</accession>
<evidence type="ECO:0000256" key="2">
    <source>
        <dbReference type="ARBA" id="ARBA00006177"/>
    </source>
</evidence>
<evidence type="ECO:0000256" key="8">
    <source>
        <dbReference type="ARBA" id="ARBA00023125"/>
    </source>
</evidence>
<evidence type="ECO:0000256" key="10">
    <source>
        <dbReference type="ARBA" id="ARBA00023242"/>
    </source>
</evidence>
<keyword evidence="3" id="KW-0479">Metal-binding</keyword>
<evidence type="ECO:0000256" key="9">
    <source>
        <dbReference type="ARBA" id="ARBA00023163"/>
    </source>
</evidence>
<dbReference type="InterPro" id="IPR026516">
    <property type="entry name" value="THAP1/10"/>
</dbReference>
<dbReference type="SMART" id="SM00980">
    <property type="entry name" value="THAP"/>
    <property type="match status" value="1"/>
</dbReference>
<comment type="similarity">
    <text evidence="2">Belongs to the THAP1 family.</text>
</comment>
<dbReference type="SUPFAM" id="SSF57716">
    <property type="entry name" value="Glucocorticoid receptor-like (DNA-binding domain)"/>
    <property type="match status" value="1"/>
</dbReference>
<protein>
    <recommendedName>
        <fullName evidence="13">THAP-type domain-containing protein</fullName>
    </recommendedName>
</protein>
<evidence type="ECO:0000256" key="11">
    <source>
        <dbReference type="ARBA" id="ARBA00023306"/>
    </source>
</evidence>
<comment type="subcellular location">
    <subcellularLocation>
        <location evidence="1">Nucleus</location>
        <location evidence="1">Nucleoplasm</location>
    </subcellularLocation>
</comment>
<sequence length="231" mass="26789">MSNSQTRKSCVVPKCMNTTTNAPEKLFFVVPSNAQMRKKWIQVMKRVDPFGAKSCVYCCEDHFDIEKDMENYVKYKLVGGRIKLKKGVVPHKFECQQQKEDKPKRSAVQKRNRIKLVEELLAKDAIPSASNAPEEVYVVYIANLEDELSENADNYNATFHGKNNFAWSAEPKFRTRQHNIIYVDLHVFQKLVQKSCGSYLLTTTYYPRYYAGQVFELTKKKQNIKIKIGLN</sequence>
<organism evidence="14 15">
    <name type="scientific">Aquatica leii</name>
    <dbReference type="NCBI Taxonomy" id="1421715"/>
    <lineage>
        <taxon>Eukaryota</taxon>
        <taxon>Metazoa</taxon>
        <taxon>Ecdysozoa</taxon>
        <taxon>Arthropoda</taxon>
        <taxon>Hexapoda</taxon>
        <taxon>Insecta</taxon>
        <taxon>Pterygota</taxon>
        <taxon>Neoptera</taxon>
        <taxon>Endopterygota</taxon>
        <taxon>Coleoptera</taxon>
        <taxon>Polyphaga</taxon>
        <taxon>Elateriformia</taxon>
        <taxon>Elateroidea</taxon>
        <taxon>Lampyridae</taxon>
        <taxon>Luciolinae</taxon>
        <taxon>Aquatica</taxon>
    </lineage>
</organism>
<evidence type="ECO:0000313" key="14">
    <source>
        <dbReference type="EMBL" id="KAK4880502.1"/>
    </source>
</evidence>
<dbReference type="EMBL" id="JARPUR010000003">
    <property type="protein sequence ID" value="KAK4880502.1"/>
    <property type="molecule type" value="Genomic_DNA"/>
</dbReference>
<evidence type="ECO:0000256" key="12">
    <source>
        <dbReference type="PROSITE-ProRule" id="PRU00309"/>
    </source>
</evidence>
<evidence type="ECO:0000313" key="15">
    <source>
        <dbReference type="Proteomes" id="UP001353858"/>
    </source>
</evidence>
<keyword evidence="9" id="KW-0804">Transcription</keyword>
<dbReference type="PANTHER" id="PTHR46600">
    <property type="entry name" value="THAP DOMAIN-CONTAINING"/>
    <property type="match status" value="1"/>
</dbReference>